<keyword evidence="2" id="KW-1185">Reference proteome</keyword>
<reference evidence="1" key="1">
    <citation type="submission" date="2021-02" db="EMBL/GenBank/DDBJ databases">
        <authorList>
            <consortium name="DOE Joint Genome Institute"/>
            <person name="Ahrendt S."/>
            <person name="Looney B.P."/>
            <person name="Miyauchi S."/>
            <person name="Morin E."/>
            <person name="Drula E."/>
            <person name="Courty P.E."/>
            <person name="Chicoki N."/>
            <person name="Fauchery L."/>
            <person name="Kohler A."/>
            <person name="Kuo A."/>
            <person name="Labutti K."/>
            <person name="Pangilinan J."/>
            <person name="Lipzen A."/>
            <person name="Riley R."/>
            <person name="Andreopoulos W."/>
            <person name="He G."/>
            <person name="Johnson J."/>
            <person name="Barry K.W."/>
            <person name="Grigoriev I.V."/>
            <person name="Nagy L."/>
            <person name="Hibbett D."/>
            <person name="Henrissat B."/>
            <person name="Matheny P.B."/>
            <person name="Labbe J."/>
            <person name="Martin F."/>
        </authorList>
    </citation>
    <scope>NUCLEOTIDE SEQUENCE</scope>
    <source>
        <strain evidence="1">FP105234-sp</strain>
    </source>
</reference>
<evidence type="ECO:0000313" key="1">
    <source>
        <dbReference type="EMBL" id="KAI0039761.1"/>
    </source>
</evidence>
<evidence type="ECO:0000313" key="2">
    <source>
        <dbReference type="Proteomes" id="UP000814033"/>
    </source>
</evidence>
<gene>
    <name evidence="1" type="ORF">FA95DRAFT_1577387</name>
</gene>
<dbReference type="EMBL" id="MU276266">
    <property type="protein sequence ID" value="KAI0039761.1"/>
    <property type="molecule type" value="Genomic_DNA"/>
</dbReference>
<organism evidence="1 2">
    <name type="scientific">Auriscalpium vulgare</name>
    <dbReference type="NCBI Taxonomy" id="40419"/>
    <lineage>
        <taxon>Eukaryota</taxon>
        <taxon>Fungi</taxon>
        <taxon>Dikarya</taxon>
        <taxon>Basidiomycota</taxon>
        <taxon>Agaricomycotina</taxon>
        <taxon>Agaricomycetes</taxon>
        <taxon>Russulales</taxon>
        <taxon>Auriscalpiaceae</taxon>
        <taxon>Auriscalpium</taxon>
    </lineage>
</organism>
<sequence>MCHTHYMDPVLSGSYWQRVHNVFVVPGDVDLQNLGMFILLSWDLTPLDRISNCYPASTSILHCYVVAPTASTAAVAAALTPRTGEGEERTIEGVDERTSQGGRASDSENAVIAAHEPCNVVQAVQSPCASGTAPARNVVVRELPRMPTSLYPHLQALARRHVTSSSPRHRTVKRPLPRCRTTPTPTPTAFARHVNSNTFYISHPPRHSAPAPPALAPPRCPLPRHVTPSRAATSPAPRCLDMSPRRPDTPHPALPAHRHGDTTPHLLYIARPTPPRHAPHTVHTRAAHAAPTSPSSSPPRHTYAALNPRAPLHPRRRPANPPKWATTPPFLSPRHVANTPAHCAQCVRALKLPRAATSCLAHRHAAVPTRACVAKSKPPRPPAHHPQGSAVHSTRAHTALPPRHHTRPPPPPRSRARMHVTQGHHHTVSPHAVPAHRRFAPAHSAESLQFK</sequence>
<comment type="caution">
    <text evidence="1">The sequence shown here is derived from an EMBL/GenBank/DDBJ whole genome shotgun (WGS) entry which is preliminary data.</text>
</comment>
<protein>
    <submittedName>
        <fullName evidence="1">Uncharacterized protein</fullName>
    </submittedName>
</protein>
<reference evidence="1" key="2">
    <citation type="journal article" date="2022" name="New Phytol.">
        <title>Evolutionary transition to the ectomycorrhizal habit in the genomes of a hyperdiverse lineage of mushroom-forming fungi.</title>
        <authorList>
            <person name="Looney B."/>
            <person name="Miyauchi S."/>
            <person name="Morin E."/>
            <person name="Drula E."/>
            <person name="Courty P.E."/>
            <person name="Kohler A."/>
            <person name="Kuo A."/>
            <person name="LaButti K."/>
            <person name="Pangilinan J."/>
            <person name="Lipzen A."/>
            <person name="Riley R."/>
            <person name="Andreopoulos W."/>
            <person name="He G."/>
            <person name="Johnson J."/>
            <person name="Nolan M."/>
            <person name="Tritt A."/>
            <person name="Barry K.W."/>
            <person name="Grigoriev I.V."/>
            <person name="Nagy L.G."/>
            <person name="Hibbett D."/>
            <person name="Henrissat B."/>
            <person name="Matheny P.B."/>
            <person name="Labbe J."/>
            <person name="Martin F.M."/>
        </authorList>
    </citation>
    <scope>NUCLEOTIDE SEQUENCE</scope>
    <source>
        <strain evidence="1">FP105234-sp</strain>
    </source>
</reference>
<dbReference type="Proteomes" id="UP000814033">
    <property type="component" value="Unassembled WGS sequence"/>
</dbReference>
<proteinExistence type="predicted"/>
<accession>A0ACB8R6J9</accession>
<name>A0ACB8R6J9_9AGAM</name>